<protein>
    <submittedName>
        <fullName evidence="5">Cytokine-dependent hematopoietic cell linker</fullName>
    </submittedName>
</protein>
<keyword evidence="1 2" id="KW-0727">SH2 domain</keyword>
<dbReference type="PRINTS" id="PR00401">
    <property type="entry name" value="SH2DOMAIN"/>
</dbReference>
<dbReference type="PROSITE" id="PS50001">
    <property type="entry name" value="SH2"/>
    <property type="match status" value="1"/>
</dbReference>
<feature type="compositionally biased region" description="Basic and acidic residues" evidence="3">
    <location>
        <begin position="408"/>
        <end position="421"/>
    </location>
</feature>
<proteinExistence type="predicted"/>
<dbReference type="PANTHER" id="PTHR14098">
    <property type="entry name" value="SH2 DOMAIN CONTAINING PROTEIN"/>
    <property type="match status" value="1"/>
</dbReference>
<feature type="region of interest" description="Disordered" evidence="3">
    <location>
        <begin position="139"/>
        <end position="176"/>
    </location>
</feature>
<comment type="caution">
    <text evidence="5">The sequence shown here is derived from an EMBL/GenBank/DDBJ whole genome shotgun (WGS) entry which is preliminary data.</text>
</comment>
<feature type="compositionally biased region" description="Basic and acidic residues" evidence="3">
    <location>
        <begin position="219"/>
        <end position="228"/>
    </location>
</feature>
<feature type="compositionally biased region" description="Basic and acidic residues" evidence="3">
    <location>
        <begin position="139"/>
        <end position="151"/>
    </location>
</feature>
<accession>A0ABQ0ERG3</accession>
<reference evidence="5 6" key="1">
    <citation type="submission" date="2024-08" db="EMBL/GenBank/DDBJ databases">
        <title>The draft genome of Apodemus speciosus.</title>
        <authorList>
            <person name="Nabeshima K."/>
            <person name="Suzuki S."/>
            <person name="Onuma M."/>
        </authorList>
    </citation>
    <scope>NUCLEOTIDE SEQUENCE [LARGE SCALE GENOMIC DNA]</scope>
    <source>
        <strain evidence="5">IB14-021</strain>
    </source>
</reference>
<dbReference type="Gene3D" id="3.30.505.10">
    <property type="entry name" value="SH2 domain"/>
    <property type="match status" value="1"/>
</dbReference>
<feature type="region of interest" description="Disordered" evidence="3">
    <location>
        <begin position="1"/>
        <end position="33"/>
    </location>
</feature>
<feature type="region of interest" description="Disordered" evidence="3">
    <location>
        <begin position="200"/>
        <end position="228"/>
    </location>
</feature>
<evidence type="ECO:0000313" key="5">
    <source>
        <dbReference type="EMBL" id="GAB1289617.1"/>
    </source>
</evidence>
<organism evidence="5 6">
    <name type="scientific">Apodemus speciosus</name>
    <name type="common">Large Japanese field mouse</name>
    <dbReference type="NCBI Taxonomy" id="105296"/>
    <lineage>
        <taxon>Eukaryota</taxon>
        <taxon>Metazoa</taxon>
        <taxon>Chordata</taxon>
        <taxon>Craniata</taxon>
        <taxon>Vertebrata</taxon>
        <taxon>Euteleostomi</taxon>
        <taxon>Mammalia</taxon>
        <taxon>Eutheria</taxon>
        <taxon>Euarchontoglires</taxon>
        <taxon>Glires</taxon>
        <taxon>Rodentia</taxon>
        <taxon>Myomorpha</taxon>
        <taxon>Muroidea</taxon>
        <taxon>Muridae</taxon>
        <taxon>Murinae</taxon>
        <taxon>Apodemus</taxon>
    </lineage>
</organism>
<dbReference type="InterPro" id="IPR000980">
    <property type="entry name" value="SH2"/>
</dbReference>
<dbReference type="InterPro" id="IPR036860">
    <property type="entry name" value="SH2_dom_sf"/>
</dbReference>
<evidence type="ECO:0000259" key="4">
    <source>
        <dbReference type="PROSITE" id="PS50001"/>
    </source>
</evidence>
<evidence type="ECO:0000313" key="6">
    <source>
        <dbReference type="Proteomes" id="UP001623349"/>
    </source>
</evidence>
<dbReference type="PANTHER" id="PTHR14098:SF2">
    <property type="entry name" value="CYTOKINE-DEPENDENT HEMATOPOIETIC CELL LINKER"/>
    <property type="match status" value="1"/>
</dbReference>
<feature type="domain" description="SH2" evidence="4">
    <location>
        <begin position="235"/>
        <end position="344"/>
    </location>
</feature>
<feature type="region of interest" description="Disordered" evidence="3">
    <location>
        <begin position="384"/>
        <end position="428"/>
    </location>
</feature>
<evidence type="ECO:0000256" key="2">
    <source>
        <dbReference type="PROSITE-ProRule" id="PRU00191"/>
    </source>
</evidence>
<feature type="compositionally biased region" description="Polar residues" evidence="3">
    <location>
        <begin position="1"/>
        <end position="31"/>
    </location>
</feature>
<gene>
    <name evidence="5" type="ORF">APTSU1_000484700</name>
</gene>
<dbReference type="InterPro" id="IPR051751">
    <property type="entry name" value="Immunoreceptor_sig_adapters"/>
</dbReference>
<evidence type="ECO:0000256" key="3">
    <source>
        <dbReference type="SAM" id="MobiDB-lite"/>
    </source>
</evidence>
<evidence type="ECO:0000256" key="1">
    <source>
        <dbReference type="ARBA" id="ARBA00022999"/>
    </source>
</evidence>
<dbReference type="Proteomes" id="UP001623349">
    <property type="component" value="Unassembled WGS sequence"/>
</dbReference>
<sequence length="428" mass="48596">MATPQQCQSRAVSDSSATTSGSHGEKCSSNNDYEDPELQLLKAWPSMKILPARPIQESEYADTRYFKDMMEAPLLFPPKAIVSTERQTRDVGMKQQDEMEMPTFMGVRSQHFRGFKYTKVNKTPLPPPRQRSTKDFRKDLGAEEESHHQMKPESSYPSPNQSTQKSPPVIASSSYMPGKCSIQARDRTDIMRHCPPQRCQAAASHSPRMLPYENTNSEKPVRTKPDEKDVRQNEWYIGEYSRQAVEEVLMKENKDGTFLVRDCSTKSKAEPFVLVVFYGNKVYNVKIRFLESNQQFALGTGLRGNEMFDSVEDIIEHYTYFPILLIDGKDKAARREQCYLTQPLPLARLLLTQSCSQALHGNSITGKRSGARNKSPCEYPLEGRRQKYMGRDVKGPQVQTSAYSVNRDINETSRSTARDSEDPGSSQA</sequence>
<feature type="compositionally biased region" description="Polar residues" evidence="3">
    <location>
        <begin position="155"/>
        <end position="175"/>
    </location>
</feature>
<dbReference type="EMBL" id="BAAFST010000005">
    <property type="protein sequence ID" value="GAB1289617.1"/>
    <property type="molecule type" value="Genomic_DNA"/>
</dbReference>
<name>A0ABQ0ERG3_APOSI</name>
<dbReference type="SMART" id="SM00252">
    <property type="entry name" value="SH2"/>
    <property type="match status" value="1"/>
</dbReference>
<dbReference type="SUPFAM" id="SSF55550">
    <property type="entry name" value="SH2 domain"/>
    <property type="match status" value="1"/>
</dbReference>
<feature type="compositionally biased region" description="Basic and acidic residues" evidence="3">
    <location>
        <begin position="384"/>
        <end position="394"/>
    </location>
</feature>
<dbReference type="Pfam" id="PF00017">
    <property type="entry name" value="SH2"/>
    <property type="match status" value="1"/>
</dbReference>
<keyword evidence="6" id="KW-1185">Reference proteome</keyword>